<reference evidence="2" key="3">
    <citation type="submission" date="2022-06" db="UniProtKB">
        <authorList>
            <consortium name="EnsemblPlants"/>
        </authorList>
    </citation>
    <scope>IDENTIFICATION</scope>
</reference>
<dbReference type="AlphaFoldDB" id="A0A8R7TJM6"/>
<sequence length="130" mass="14733">MRILLLKHHFPSLLLLLINLVKLLDQVLHRDGNIQKINTRNNVQLLLCELGRYIEPSLGKAQGDCPSQVQHKQKFIKLNTKPIHVRRDIDPLAFGQPPDDGDLVEWAEPTVLEDTHFAIKPPTVVVVATI</sequence>
<reference evidence="3" key="1">
    <citation type="journal article" date="2013" name="Nature">
        <title>Draft genome of the wheat A-genome progenitor Triticum urartu.</title>
        <authorList>
            <person name="Ling H.Q."/>
            <person name="Zhao S."/>
            <person name="Liu D."/>
            <person name="Wang J."/>
            <person name="Sun H."/>
            <person name="Zhang C."/>
            <person name="Fan H."/>
            <person name="Li D."/>
            <person name="Dong L."/>
            <person name="Tao Y."/>
            <person name="Gao C."/>
            <person name="Wu H."/>
            <person name="Li Y."/>
            <person name="Cui Y."/>
            <person name="Guo X."/>
            <person name="Zheng S."/>
            <person name="Wang B."/>
            <person name="Yu K."/>
            <person name="Liang Q."/>
            <person name="Yang W."/>
            <person name="Lou X."/>
            <person name="Chen J."/>
            <person name="Feng M."/>
            <person name="Jian J."/>
            <person name="Zhang X."/>
            <person name="Luo G."/>
            <person name="Jiang Y."/>
            <person name="Liu J."/>
            <person name="Wang Z."/>
            <person name="Sha Y."/>
            <person name="Zhang B."/>
            <person name="Wu H."/>
            <person name="Tang D."/>
            <person name="Shen Q."/>
            <person name="Xue P."/>
            <person name="Zou S."/>
            <person name="Wang X."/>
            <person name="Liu X."/>
            <person name="Wang F."/>
            <person name="Yang Y."/>
            <person name="An X."/>
            <person name="Dong Z."/>
            <person name="Zhang K."/>
            <person name="Zhang X."/>
            <person name="Luo M.C."/>
            <person name="Dvorak J."/>
            <person name="Tong Y."/>
            <person name="Wang J."/>
            <person name="Yang H."/>
            <person name="Li Z."/>
            <person name="Wang D."/>
            <person name="Zhang A."/>
            <person name="Wang J."/>
        </authorList>
    </citation>
    <scope>NUCLEOTIDE SEQUENCE</scope>
    <source>
        <strain evidence="3">cv. G1812</strain>
    </source>
</reference>
<protein>
    <recommendedName>
        <fullName evidence="4">Secreted protein</fullName>
    </recommendedName>
</protein>
<dbReference type="EnsemblPlants" id="TuG1812G0200003900.01.T01">
    <property type="protein sequence ID" value="TuG1812G0200003900.01.T01.cds357189"/>
    <property type="gene ID" value="TuG1812G0200003900.01"/>
</dbReference>
<proteinExistence type="predicted"/>
<reference evidence="2" key="2">
    <citation type="submission" date="2018-03" db="EMBL/GenBank/DDBJ databases">
        <title>The Triticum urartu genome reveals the dynamic nature of wheat genome evolution.</title>
        <authorList>
            <person name="Ling H."/>
            <person name="Ma B."/>
            <person name="Shi X."/>
            <person name="Liu H."/>
            <person name="Dong L."/>
            <person name="Sun H."/>
            <person name="Cao Y."/>
            <person name="Gao Q."/>
            <person name="Zheng S."/>
            <person name="Li Y."/>
            <person name="Yu Y."/>
            <person name="Du H."/>
            <person name="Qi M."/>
            <person name="Li Y."/>
            <person name="Yu H."/>
            <person name="Cui Y."/>
            <person name="Wang N."/>
            <person name="Chen C."/>
            <person name="Wu H."/>
            <person name="Zhao Y."/>
            <person name="Zhang J."/>
            <person name="Li Y."/>
            <person name="Zhou W."/>
            <person name="Zhang B."/>
            <person name="Hu W."/>
            <person name="Eijk M."/>
            <person name="Tang J."/>
            <person name="Witsenboer H."/>
            <person name="Zhao S."/>
            <person name="Li Z."/>
            <person name="Zhang A."/>
            <person name="Wang D."/>
            <person name="Liang C."/>
        </authorList>
    </citation>
    <scope>NUCLEOTIDE SEQUENCE [LARGE SCALE GENOMIC DNA]</scope>
    <source>
        <strain evidence="2">cv. G1812</strain>
    </source>
</reference>
<keyword evidence="3" id="KW-1185">Reference proteome</keyword>
<organism evidence="2 3">
    <name type="scientific">Triticum urartu</name>
    <name type="common">Red wild einkorn</name>
    <name type="synonym">Crithodium urartu</name>
    <dbReference type="NCBI Taxonomy" id="4572"/>
    <lineage>
        <taxon>Eukaryota</taxon>
        <taxon>Viridiplantae</taxon>
        <taxon>Streptophyta</taxon>
        <taxon>Embryophyta</taxon>
        <taxon>Tracheophyta</taxon>
        <taxon>Spermatophyta</taxon>
        <taxon>Magnoliopsida</taxon>
        <taxon>Liliopsida</taxon>
        <taxon>Poales</taxon>
        <taxon>Poaceae</taxon>
        <taxon>BOP clade</taxon>
        <taxon>Pooideae</taxon>
        <taxon>Triticodae</taxon>
        <taxon>Triticeae</taxon>
        <taxon>Triticinae</taxon>
        <taxon>Triticum</taxon>
    </lineage>
</organism>
<feature type="chain" id="PRO_5035934721" description="Secreted protein" evidence="1">
    <location>
        <begin position="30"/>
        <end position="130"/>
    </location>
</feature>
<evidence type="ECO:0008006" key="4">
    <source>
        <dbReference type="Google" id="ProtNLM"/>
    </source>
</evidence>
<evidence type="ECO:0000313" key="3">
    <source>
        <dbReference type="Proteomes" id="UP000015106"/>
    </source>
</evidence>
<evidence type="ECO:0000313" key="2">
    <source>
        <dbReference type="EnsemblPlants" id="TuG1812G0200003900.01.T01.cds357189"/>
    </source>
</evidence>
<dbReference type="Gramene" id="TuG1812G0200003900.01.T01">
    <property type="protein sequence ID" value="TuG1812G0200003900.01.T01.cds357189"/>
    <property type="gene ID" value="TuG1812G0200003900.01"/>
</dbReference>
<keyword evidence="1" id="KW-0732">Signal</keyword>
<dbReference type="Proteomes" id="UP000015106">
    <property type="component" value="Chromosome 2"/>
</dbReference>
<feature type="signal peptide" evidence="1">
    <location>
        <begin position="1"/>
        <end position="29"/>
    </location>
</feature>
<name>A0A8R7TJM6_TRIUA</name>
<accession>A0A8R7TJM6</accession>
<evidence type="ECO:0000256" key="1">
    <source>
        <dbReference type="SAM" id="SignalP"/>
    </source>
</evidence>